<dbReference type="GO" id="GO:0016740">
    <property type="term" value="F:transferase activity"/>
    <property type="evidence" value="ECO:0007669"/>
    <property type="project" value="UniProtKB-KW"/>
</dbReference>
<feature type="region of interest" description="Disordered" evidence="7">
    <location>
        <begin position="31"/>
        <end position="144"/>
    </location>
</feature>
<dbReference type="PROSITE" id="PS52029">
    <property type="entry name" value="LD_TPASE"/>
    <property type="match status" value="1"/>
</dbReference>
<dbReference type="Gene3D" id="1.10.101.10">
    <property type="entry name" value="PGBD-like superfamily/PGBD"/>
    <property type="match status" value="1"/>
</dbReference>
<dbReference type="InterPro" id="IPR050979">
    <property type="entry name" value="LD-transpeptidase"/>
</dbReference>
<organism evidence="9 10">
    <name type="scientific">Nonomuraea jiangxiensis</name>
    <dbReference type="NCBI Taxonomy" id="633440"/>
    <lineage>
        <taxon>Bacteria</taxon>
        <taxon>Bacillati</taxon>
        <taxon>Actinomycetota</taxon>
        <taxon>Actinomycetes</taxon>
        <taxon>Streptosporangiales</taxon>
        <taxon>Streptosporangiaceae</taxon>
        <taxon>Nonomuraea</taxon>
    </lineage>
</organism>
<dbReference type="InterPro" id="IPR002477">
    <property type="entry name" value="Peptidoglycan-bd-like"/>
</dbReference>
<dbReference type="InterPro" id="IPR038063">
    <property type="entry name" value="Transpep_catalytic_dom"/>
</dbReference>
<dbReference type="PANTHER" id="PTHR30582:SF2">
    <property type="entry name" value="L,D-TRANSPEPTIDASE YCIB-RELATED"/>
    <property type="match status" value="1"/>
</dbReference>
<feature type="compositionally biased region" description="Basic and acidic residues" evidence="7">
    <location>
        <begin position="103"/>
        <end position="126"/>
    </location>
</feature>
<evidence type="ECO:0000256" key="1">
    <source>
        <dbReference type="ARBA" id="ARBA00004752"/>
    </source>
</evidence>
<evidence type="ECO:0000256" key="3">
    <source>
        <dbReference type="ARBA" id="ARBA00022960"/>
    </source>
</evidence>
<evidence type="ECO:0000256" key="6">
    <source>
        <dbReference type="PROSITE-ProRule" id="PRU01373"/>
    </source>
</evidence>
<gene>
    <name evidence="9" type="ORF">SAMN05421869_103155</name>
</gene>
<dbReference type="GO" id="GO:0008360">
    <property type="term" value="P:regulation of cell shape"/>
    <property type="evidence" value="ECO:0007669"/>
    <property type="project" value="UniProtKB-UniRule"/>
</dbReference>
<keyword evidence="10" id="KW-1185">Reference proteome</keyword>
<feature type="active site" description="Proton donor/acceptor" evidence="6">
    <location>
        <position position="302"/>
    </location>
</feature>
<dbReference type="SUPFAM" id="SSF141523">
    <property type="entry name" value="L,D-transpeptidase catalytic domain-like"/>
    <property type="match status" value="1"/>
</dbReference>
<dbReference type="STRING" id="633440.SAMN05421869_103155"/>
<dbReference type="InterPro" id="IPR036366">
    <property type="entry name" value="PGBDSf"/>
</dbReference>
<dbReference type="Gene3D" id="2.40.440.10">
    <property type="entry name" value="L,D-transpeptidase catalytic domain-like"/>
    <property type="match status" value="1"/>
</dbReference>
<feature type="domain" description="L,D-TPase catalytic" evidence="8">
    <location>
        <begin position="223"/>
        <end position="340"/>
    </location>
</feature>
<dbReference type="GO" id="GO:0071555">
    <property type="term" value="P:cell wall organization"/>
    <property type="evidence" value="ECO:0007669"/>
    <property type="project" value="UniProtKB-UniRule"/>
</dbReference>
<dbReference type="Pfam" id="PF03734">
    <property type="entry name" value="YkuD"/>
    <property type="match status" value="1"/>
</dbReference>
<sequence>MRTMVSGIVVLAVGCGLPLLVPVPALALAEEAPSGREAVPVSRRATPGDGEGPDRRGASPSVRGTGPAGRADTPPFRGMGPAGRGETPVVRGTGPIGRGESPPVREEEVVARDEDPALRWEERPTVGDDALTGPDEPSTVAKPVVLKPGDRGELVKMLQRRMRDGGYYFGKVGGVYDEQTKFGVYAVQKAHRLTPKGAVGSEVWRALDRKPKVHPLVPNGAADRVEVNLTRQLLTLYRDRRPVLYAHISTGAEVRWCHQGRCGDAVTPVGDFKVTRRAPGWTKGDLGAMFNSLYFVGGIALHGATRLPLHPASHGCVRMPVETSKRVYQLVGIGHPVHVRGKVTPPGIF</sequence>
<keyword evidence="4 6" id="KW-0573">Peptidoglycan synthesis</keyword>
<dbReference type="Proteomes" id="UP000199202">
    <property type="component" value="Unassembled WGS sequence"/>
</dbReference>
<dbReference type="InterPro" id="IPR005490">
    <property type="entry name" value="LD_TPept_cat_dom"/>
</dbReference>
<evidence type="ECO:0000313" key="10">
    <source>
        <dbReference type="Proteomes" id="UP000199202"/>
    </source>
</evidence>
<dbReference type="GO" id="GO:0071972">
    <property type="term" value="F:peptidoglycan L,D-transpeptidase activity"/>
    <property type="evidence" value="ECO:0007669"/>
    <property type="project" value="TreeGrafter"/>
</dbReference>
<keyword evidence="3 6" id="KW-0133">Cell shape</keyword>
<evidence type="ECO:0000256" key="2">
    <source>
        <dbReference type="ARBA" id="ARBA00022679"/>
    </source>
</evidence>
<dbReference type="GO" id="GO:0018104">
    <property type="term" value="P:peptidoglycan-protein cross-linking"/>
    <property type="evidence" value="ECO:0007669"/>
    <property type="project" value="TreeGrafter"/>
</dbReference>
<dbReference type="PANTHER" id="PTHR30582">
    <property type="entry name" value="L,D-TRANSPEPTIDASE"/>
    <property type="match status" value="1"/>
</dbReference>
<evidence type="ECO:0000259" key="8">
    <source>
        <dbReference type="PROSITE" id="PS52029"/>
    </source>
</evidence>
<evidence type="ECO:0000256" key="7">
    <source>
        <dbReference type="SAM" id="MobiDB-lite"/>
    </source>
</evidence>
<dbReference type="CDD" id="cd16913">
    <property type="entry name" value="YkuD_like"/>
    <property type="match status" value="1"/>
</dbReference>
<proteinExistence type="predicted"/>
<dbReference type="UniPathway" id="UPA00219"/>
<feature type="active site" description="Nucleophile" evidence="6">
    <location>
        <position position="316"/>
    </location>
</feature>
<dbReference type="PROSITE" id="PS51257">
    <property type="entry name" value="PROKAR_LIPOPROTEIN"/>
    <property type="match status" value="1"/>
</dbReference>
<reference evidence="9 10" key="1">
    <citation type="submission" date="2016-10" db="EMBL/GenBank/DDBJ databases">
        <authorList>
            <person name="de Groot N.N."/>
        </authorList>
    </citation>
    <scope>NUCLEOTIDE SEQUENCE [LARGE SCALE GENOMIC DNA]</scope>
    <source>
        <strain evidence="9 10">CGMCC 4.6533</strain>
    </source>
</reference>
<dbReference type="Pfam" id="PF01471">
    <property type="entry name" value="PG_binding_1"/>
    <property type="match status" value="1"/>
</dbReference>
<evidence type="ECO:0000313" key="9">
    <source>
        <dbReference type="EMBL" id="SDH75343.1"/>
    </source>
</evidence>
<dbReference type="AlphaFoldDB" id="A0A1G8EZN5"/>
<evidence type="ECO:0000256" key="5">
    <source>
        <dbReference type="ARBA" id="ARBA00023316"/>
    </source>
</evidence>
<evidence type="ECO:0000256" key="4">
    <source>
        <dbReference type="ARBA" id="ARBA00022984"/>
    </source>
</evidence>
<dbReference type="GO" id="GO:0005576">
    <property type="term" value="C:extracellular region"/>
    <property type="evidence" value="ECO:0007669"/>
    <property type="project" value="TreeGrafter"/>
</dbReference>
<comment type="pathway">
    <text evidence="1 6">Cell wall biogenesis; peptidoglycan biosynthesis.</text>
</comment>
<dbReference type="EMBL" id="FNDJ01000003">
    <property type="protein sequence ID" value="SDH75343.1"/>
    <property type="molecule type" value="Genomic_DNA"/>
</dbReference>
<keyword evidence="2" id="KW-0808">Transferase</keyword>
<accession>A0A1G8EZN5</accession>
<name>A0A1G8EZN5_9ACTN</name>
<dbReference type="SUPFAM" id="SSF47090">
    <property type="entry name" value="PGBD-like"/>
    <property type="match status" value="1"/>
</dbReference>
<protein>
    <submittedName>
        <fullName evidence="9">Putative peptidoglycan binding domain-containing protein</fullName>
    </submittedName>
</protein>
<dbReference type="InterPro" id="IPR036365">
    <property type="entry name" value="PGBD-like_sf"/>
</dbReference>
<keyword evidence="5 6" id="KW-0961">Cell wall biogenesis/degradation</keyword>